<dbReference type="EC" id="2.4.-.-" evidence="3"/>
<dbReference type="InterPro" id="IPR050194">
    <property type="entry name" value="Glycosyltransferase_grp1"/>
</dbReference>
<sequence>MDGSVVVSQLGARRHYAVPRIFASNQKLAHFYTDICAFQGWPRFLSSLPPTALPSSVRRLVGRKPQGIPLEQMTSFPGFGLHSAVRRLANQTGPKSTANAIWAGETFGRLVAEGGFHGAGGVYAFSGEAVEVLSAARKMGLWTVVDQVIAPRTIVEQLGYEEELLNPGWQLPVENDGYAEAFAERERTEWQLADVVLCPSPFVAHHVIEEGCAPEKVVMVPTGVDTRFQIERKARAPGKLRVLTVGAVGLRKGSPYVGEVSRLLAGKVEFRMVGPLDLLPEAQARLAASVELAGPIPRSEMRQQFEWADVFLLPSLCEGSAISVYEALAAGLPVICTENTGSVVRNGVDGYIVPIRDVMETAEILQELAGNPAMLERMGENARERAADFTLSRYGERLVSAIFQEKPV</sequence>
<reference evidence="3 4" key="1">
    <citation type="submission" date="2023-12" db="EMBL/GenBank/DDBJ databases">
        <title>Gut-associated functions are favored during microbiome assembly across C. elegans life.</title>
        <authorList>
            <person name="Zimmermann J."/>
        </authorList>
    </citation>
    <scope>NUCLEOTIDE SEQUENCE [LARGE SCALE GENOMIC DNA]</scope>
    <source>
        <strain evidence="3 4">MYb71</strain>
    </source>
</reference>
<feature type="domain" description="Glycosyl transferase family 1" evidence="1">
    <location>
        <begin position="229"/>
        <end position="385"/>
    </location>
</feature>
<dbReference type="PANTHER" id="PTHR45947">
    <property type="entry name" value="SULFOQUINOVOSYL TRANSFERASE SQD2"/>
    <property type="match status" value="1"/>
</dbReference>
<evidence type="ECO:0000313" key="4">
    <source>
        <dbReference type="Proteomes" id="UP001375812"/>
    </source>
</evidence>
<dbReference type="InterPro" id="IPR001296">
    <property type="entry name" value="Glyco_trans_1"/>
</dbReference>
<protein>
    <submittedName>
        <fullName evidence="3">Glycosyltransferase family 4 protein</fullName>
        <ecNumber evidence="3">2.4.-.-</ecNumber>
    </submittedName>
</protein>
<dbReference type="CDD" id="cd03801">
    <property type="entry name" value="GT4_PimA-like"/>
    <property type="match status" value="1"/>
</dbReference>
<keyword evidence="4" id="KW-1185">Reference proteome</keyword>
<dbReference type="Proteomes" id="UP001375812">
    <property type="component" value="Unassembled WGS sequence"/>
</dbReference>
<keyword evidence="3" id="KW-0808">Transferase</keyword>
<dbReference type="EMBL" id="JBBGZH010000002">
    <property type="protein sequence ID" value="MEJ5022232.1"/>
    <property type="molecule type" value="Genomic_DNA"/>
</dbReference>
<feature type="domain" description="Glycosyltransferase subfamily 4-like N-terminal" evidence="2">
    <location>
        <begin position="186"/>
        <end position="227"/>
    </location>
</feature>
<dbReference type="SUPFAM" id="SSF53756">
    <property type="entry name" value="UDP-Glycosyltransferase/glycogen phosphorylase"/>
    <property type="match status" value="1"/>
</dbReference>
<keyword evidence="3" id="KW-0328">Glycosyltransferase</keyword>
<comment type="caution">
    <text evidence="3">The sequence shown here is derived from an EMBL/GenBank/DDBJ whole genome shotgun (WGS) entry which is preliminary data.</text>
</comment>
<dbReference type="Gene3D" id="3.40.50.2000">
    <property type="entry name" value="Glycogen Phosphorylase B"/>
    <property type="match status" value="2"/>
</dbReference>
<evidence type="ECO:0000313" key="3">
    <source>
        <dbReference type="EMBL" id="MEJ5022232.1"/>
    </source>
</evidence>
<dbReference type="RefSeq" id="WP_105544588.1">
    <property type="nucleotide sequence ID" value="NZ_JBBGZH010000002.1"/>
</dbReference>
<dbReference type="Pfam" id="PF13439">
    <property type="entry name" value="Glyco_transf_4"/>
    <property type="match status" value="1"/>
</dbReference>
<evidence type="ECO:0000259" key="2">
    <source>
        <dbReference type="Pfam" id="PF13439"/>
    </source>
</evidence>
<dbReference type="InterPro" id="IPR028098">
    <property type="entry name" value="Glyco_trans_4-like_N"/>
</dbReference>
<evidence type="ECO:0000259" key="1">
    <source>
        <dbReference type="Pfam" id="PF00534"/>
    </source>
</evidence>
<dbReference type="PANTHER" id="PTHR45947:SF3">
    <property type="entry name" value="SULFOQUINOVOSYL TRANSFERASE SQD2"/>
    <property type="match status" value="1"/>
</dbReference>
<dbReference type="Pfam" id="PF00534">
    <property type="entry name" value="Glycos_transf_1"/>
    <property type="match status" value="1"/>
</dbReference>
<dbReference type="GO" id="GO:0016757">
    <property type="term" value="F:glycosyltransferase activity"/>
    <property type="evidence" value="ECO:0007669"/>
    <property type="project" value="UniProtKB-KW"/>
</dbReference>
<gene>
    <name evidence="3" type="ORF">WH297_21175</name>
</gene>
<organism evidence="3 4">
    <name type="scientific">Ochrobactrum vermis</name>
    <dbReference type="NCBI Taxonomy" id="1827297"/>
    <lineage>
        <taxon>Bacteria</taxon>
        <taxon>Pseudomonadati</taxon>
        <taxon>Pseudomonadota</taxon>
        <taxon>Alphaproteobacteria</taxon>
        <taxon>Hyphomicrobiales</taxon>
        <taxon>Brucellaceae</taxon>
        <taxon>Brucella/Ochrobactrum group</taxon>
        <taxon>Ochrobactrum</taxon>
    </lineage>
</organism>
<accession>A0ABU8PJL8</accession>
<name>A0ABU8PJL8_9HYPH</name>
<proteinExistence type="predicted"/>